<dbReference type="EMBL" id="JASPKY010000021">
    <property type="protein sequence ID" value="KAK9752372.1"/>
    <property type="molecule type" value="Genomic_DNA"/>
</dbReference>
<proteinExistence type="predicted"/>
<organism evidence="2 3">
    <name type="scientific">Popillia japonica</name>
    <name type="common">Japanese beetle</name>
    <dbReference type="NCBI Taxonomy" id="7064"/>
    <lineage>
        <taxon>Eukaryota</taxon>
        <taxon>Metazoa</taxon>
        <taxon>Ecdysozoa</taxon>
        <taxon>Arthropoda</taxon>
        <taxon>Hexapoda</taxon>
        <taxon>Insecta</taxon>
        <taxon>Pterygota</taxon>
        <taxon>Neoptera</taxon>
        <taxon>Endopterygota</taxon>
        <taxon>Coleoptera</taxon>
        <taxon>Polyphaga</taxon>
        <taxon>Scarabaeiformia</taxon>
        <taxon>Scarabaeidae</taxon>
        <taxon>Rutelinae</taxon>
        <taxon>Popillia</taxon>
    </lineage>
</organism>
<accession>A0AAW1MVY0</accession>
<gene>
    <name evidence="2" type="ORF">QE152_g4339</name>
</gene>
<keyword evidence="3" id="KW-1185">Reference proteome</keyword>
<sequence>MQGENTGSDSEESVAINVDNKMEMLIKMINEIMTEVKELRKDKKIYITEIKEVKEENAKLREEVNKMKTKIEWLETIEDRLEKTDKAKIEWLETIEDRLEKTDKAKRKNNIIISGLKIETNDDSKMEEKINEFIKEERSKNRNCKVIMGYQKMIVDGKKWNWDNKTKKLKIEDQRPKNLNG</sequence>
<evidence type="ECO:0000256" key="1">
    <source>
        <dbReference type="SAM" id="Coils"/>
    </source>
</evidence>
<protein>
    <submittedName>
        <fullName evidence="2">Uncharacterized protein</fullName>
    </submittedName>
</protein>
<reference evidence="2 3" key="1">
    <citation type="journal article" date="2024" name="BMC Genomics">
        <title>De novo assembly and annotation of Popillia japonica's genome with initial clues to its potential as an invasive pest.</title>
        <authorList>
            <person name="Cucini C."/>
            <person name="Boschi S."/>
            <person name="Funari R."/>
            <person name="Cardaioli E."/>
            <person name="Iannotti N."/>
            <person name="Marturano G."/>
            <person name="Paoli F."/>
            <person name="Bruttini M."/>
            <person name="Carapelli A."/>
            <person name="Frati F."/>
            <person name="Nardi F."/>
        </authorList>
    </citation>
    <scope>NUCLEOTIDE SEQUENCE [LARGE SCALE GENOMIC DNA]</scope>
    <source>
        <strain evidence="2">DMR45628</strain>
    </source>
</reference>
<feature type="coiled-coil region" evidence="1">
    <location>
        <begin position="22"/>
        <end position="77"/>
    </location>
</feature>
<evidence type="ECO:0000313" key="3">
    <source>
        <dbReference type="Proteomes" id="UP001458880"/>
    </source>
</evidence>
<evidence type="ECO:0000313" key="2">
    <source>
        <dbReference type="EMBL" id="KAK9752372.1"/>
    </source>
</evidence>
<keyword evidence="1" id="KW-0175">Coiled coil</keyword>
<comment type="caution">
    <text evidence="2">The sequence shown here is derived from an EMBL/GenBank/DDBJ whole genome shotgun (WGS) entry which is preliminary data.</text>
</comment>
<name>A0AAW1MVY0_POPJA</name>
<dbReference type="Proteomes" id="UP001458880">
    <property type="component" value="Unassembled WGS sequence"/>
</dbReference>
<dbReference type="AlphaFoldDB" id="A0AAW1MVY0"/>